<gene>
    <name evidence="2" type="ORF">ACHAW5_009490</name>
</gene>
<name>A0ABD3NJG7_9STRA</name>
<proteinExistence type="predicted"/>
<dbReference type="AlphaFoldDB" id="A0ABD3NJG7"/>
<feature type="region of interest" description="Disordered" evidence="1">
    <location>
        <begin position="1"/>
        <end position="23"/>
    </location>
</feature>
<protein>
    <submittedName>
        <fullName evidence="2">Uncharacterized protein</fullName>
    </submittedName>
</protein>
<evidence type="ECO:0000313" key="2">
    <source>
        <dbReference type="EMBL" id="KAL3775679.1"/>
    </source>
</evidence>
<comment type="caution">
    <text evidence="2">The sequence shown here is derived from an EMBL/GenBank/DDBJ whole genome shotgun (WGS) entry which is preliminary data.</text>
</comment>
<evidence type="ECO:0000256" key="1">
    <source>
        <dbReference type="SAM" id="MobiDB-lite"/>
    </source>
</evidence>
<keyword evidence="3" id="KW-1185">Reference proteome</keyword>
<organism evidence="2 3">
    <name type="scientific">Stephanodiscus triporus</name>
    <dbReference type="NCBI Taxonomy" id="2934178"/>
    <lineage>
        <taxon>Eukaryota</taxon>
        <taxon>Sar</taxon>
        <taxon>Stramenopiles</taxon>
        <taxon>Ochrophyta</taxon>
        <taxon>Bacillariophyta</taxon>
        <taxon>Coscinodiscophyceae</taxon>
        <taxon>Thalassiosirophycidae</taxon>
        <taxon>Stephanodiscales</taxon>
        <taxon>Stephanodiscaceae</taxon>
        <taxon>Stephanodiscus</taxon>
    </lineage>
</organism>
<evidence type="ECO:0000313" key="3">
    <source>
        <dbReference type="Proteomes" id="UP001530315"/>
    </source>
</evidence>
<dbReference type="Proteomes" id="UP001530315">
    <property type="component" value="Unassembled WGS sequence"/>
</dbReference>
<feature type="compositionally biased region" description="Basic residues" evidence="1">
    <location>
        <begin position="1"/>
        <end position="12"/>
    </location>
</feature>
<sequence length="157" mass="18105">MTKGLRRVRRHAEGRWPPTWPDGDNDVVRETDEDFLYAIFLDNDDGKYRGQDAIRGGAVAYHPFNDGIWSALLQTYKIIPKFKKYAKEHGGSGQSPVIISTCSVKQRMCTYYMEYAKEFTDMGRLERRITRYIVGDLSRQRFQGTEEGRGSGGGRRR</sequence>
<dbReference type="EMBL" id="JALLAZ020001401">
    <property type="protein sequence ID" value="KAL3775679.1"/>
    <property type="molecule type" value="Genomic_DNA"/>
</dbReference>
<reference evidence="2 3" key="1">
    <citation type="submission" date="2024-10" db="EMBL/GenBank/DDBJ databases">
        <title>Updated reference genomes for cyclostephanoid diatoms.</title>
        <authorList>
            <person name="Roberts W.R."/>
            <person name="Alverson A.J."/>
        </authorList>
    </citation>
    <scope>NUCLEOTIDE SEQUENCE [LARGE SCALE GENOMIC DNA]</scope>
    <source>
        <strain evidence="2 3">AJA276-08</strain>
    </source>
</reference>
<accession>A0ABD3NJG7</accession>